<organism evidence="1 2">
    <name type="scientific">Meloidogyne enterolobii</name>
    <name type="common">Root-knot nematode worm</name>
    <name type="synonym">Meloidogyne mayaguensis</name>
    <dbReference type="NCBI Taxonomy" id="390850"/>
    <lineage>
        <taxon>Eukaryota</taxon>
        <taxon>Metazoa</taxon>
        <taxon>Ecdysozoa</taxon>
        <taxon>Nematoda</taxon>
        <taxon>Chromadorea</taxon>
        <taxon>Rhabditida</taxon>
        <taxon>Tylenchina</taxon>
        <taxon>Tylenchomorpha</taxon>
        <taxon>Tylenchoidea</taxon>
        <taxon>Meloidogynidae</taxon>
        <taxon>Meloidogyninae</taxon>
        <taxon>Meloidogyne</taxon>
    </lineage>
</organism>
<dbReference type="EMBL" id="CAVMJV010000014">
    <property type="protein sequence ID" value="CAK5052286.1"/>
    <property type="molecule type" value="Genomic_DNA"/>
</dbReference>
<reference evidence="1" key="1">
    <citation type="submission" date="2023-11" db="EMBL/GenBank/DDBJ databases">
        <authorList>
            <person name="Poullet M."/>
        </authorList>
    </citation>
    <scope>NUCLEOTIDE SEQUENCE</scope>
    <source>
        <strain evidence="1">E1834</strain>
    </source>
</reference>
<dbReference type="Proteomes" id="UP001497535">
    <property type="component" value="Unassembled WGS sequence"/>
</dbReference>
<proteinExistence type="predicted"/>
<evidence type="ECO:0000313" key="1">
    <source>
        <dbReference type="EMBL" id="CAK5052286.1"/>
    </source>
</evidence>
<protein>
    <submittedName>
        <fullName evidence="1">Uncharacterized protein</fullName>
    </submittedName>
</protein>
<keyword evidence="2" id="KW-1185">Reference proteome</keyword>
<name>A0ACB0YLZ3_MELEN</name>
<sequence length="223" mass="25719">MWLVDFIQIKNKWKEIDNGHSNCCDKNCINTNKPTGNCIIGNGFGNLIDDENIKYILGKGGCDREFKVYAENLFKKPQNCFKHSLYYFEIKCIFEGEKGGNCMCIGLKNLSTNKSIYYSATNSLIYNEKFIPFKPSILLNNNDIFGCGLIYPPTNMTNEFPYIFFTQNGKQIGKGIILKENFNLYKPCIWLNGFSIEANFGNDLKTKPFKYDISKHLVIKEFY</sequence>
<gene>
    <name evidence="1" type="ORF">MENTE1834_LOCUS13842</name>
</gene>
<accession>A0ACB0YLZ3</accession>
<comment type="caution">
    <text evidence="1">The sequence shown here is derived from an EMBL/GenBank/DDBJ whole genome shotgun (WGS) entry which is preliminary data.</text>
</comment>
<evidence type="ECO:0000313" key="2">
    <source>
        <dbReference type="Proteomes" id="UP001497535"/>
    </source>
</evidence>